<evidence type="ECO:0000313" key="2">
    <source>
        <dbReference type="Proteomes" id="UP000297245"/>
    </source>
</evidence>
<reference evidence="1 2" key="1">
    <citation type="journal article" date="2019" name="Nat. Ecol. Evol.">
        <title>Megaphylogeny resolves global patterns of mushroom evolution.</title>
        <authorList>
            <person name="Varga T."/>
            <person name="Krizsan K."/>
            <person name="Foldi C."/>
            <person name="Dima B."/>
            <person name="Sanchez-Garcia M."/>
            <person name="Sanchez-Ramirez S."/>
            <person name="Szollosi G.J."/>
            <person name="Szarkandi J.G."/>
            <person name="Papp V."/>
            <person name="Albert L."/>
            <person name="Andreopoulos W."/>
            <person name="Angelini C."/>
            <person name="Antonin V."/>
            <person name="Barry K.W."/>
            <person name="Bougher N.L."/>
            <person name="Buchanan P."/>
            <person name="Buyck B."/>
            <person name="Bense V."/>
            <person name="Catcheside P."/>
            <person name="Chovatia M."/>
            <person name="Cooper J."/>
            <person name="Damon W."/>
            <person name="Desjardin D."/>
            <person name="Finy P."/>
            <person name="Geml J."/>
            <person name="Haridas S."/>
            <person name="Hughes K."/>
            <person name="Justo A."/>
            <person name="Karasinski D."/>
            <person name="Kautmanova I."/>
            <person name="Kiss B."/>
            <person name="Kocsube S."/>
            <person name="Kotiranta H."/>
            <person name="LaButti K.M."/>
            <person name="Lechner B.E."/>
            <person name="Liimatainen K."/>
            <person name="Lipzen A."/>
            <person name="Lukacs Z."/>
            <person name="Mihaltcheva S."/>
            <person name="Morgado L.N."/>
            <person name="Niskanen T."/>
            <person name="Noordeloos M.E."/>
            <person name="Ohm R.A."/>
            <person name="Ortiz-Santana B."/>
            <person name="Ovrebo C."/>
            <person name="Racz N."/>
            <person name="Riley R."/>
            <person name="Savchenko A."/>
            <person name="Shiryaev A."/>
            <person name="Soop K."/>
            <person name="Spirin V."/>
            <person name="Szebenyi C."/>
            <person name="Tomsovsky M."/>
            <person name="Tulloss R.E."/>
            <person name="Uehling J."/>
            <person name="Grigoriev I.V."/>
            <person name="Vagvolgyi C."/>
            <person name="Papp T."/>
            <person name="Martin F.M."/>
            <person name="Miettinen O."/>
            <person name="Hibbett D.S."/>
            <person name="Nagy L.G."/>
        </authorList>
    </citation>
    <scope>NUCLEOTIDE SEQUENCE [LARGE SCALE GENOMIC DNA]</scope>
    <source>
        <strain evidence="1 2">CBS 962.96</strain>
    </source>
</reference>
<sequence length="132" mass="14709">LSSFEGLCGNIISDILVTSPNMPVLYAPPLNACSVRMRRYMHFGRDDPIYYPQPFNWSSAHLAVIRLPVPEDSSEPFSVAWEAPNDRYFVPGSDTFCVGLGVLEKGVLAQLVNLSKDVLGSLPERYTQDPYL</sequence>
<protein>
    <submittedName>
        <fullName evidence="1">Uncharacterized protein</fullName>
    </submittedName>
</protein>
<organism evidence="1 2">
    <name type="scientific">Dendrothele bispora (strain CBS 962.96)</name>
    <dbReference type="NCBI Taxonomy" id="1314807"/>
    <lineage>
        <taxon>Eukaryota</taxon>
        <taxon>Fungi</taxon>
        <taxon>Dikarya</taxon>
        <taxon>Basidiomycota</taxon>
        <taxon>Agaricomycotina</taxon>
        <taxon>Agaricomycetes</taxon>
        <taxon>Agaricomycetidae</taxon>
        <taxon>Agaricales</taxon>
        <taxon>Agaricales incertae sedis</taxon>
        <taxon>Dendrothele</taxon>
    </lineage>
</organism>
<feature type="non-terminal residue" evidence="1">
    <location>
        <position position="1"/>
    </location>
</feature>
<gene>
    <name evidence="1" type="ORF">K435DRAFT_559003</name>
</gene>
<dbReference type="OrthoDB" id="3055021at2759"/>
<feature type="non-terminal residue" evidence="1">
    <location>
        <position position="132"/>
    </location>
</feature>
<evidence type="ECO:0000313" key="1">
    <source>
        <dbReference type="EMBL" id="THU81466.1"/>
    </source>
</evidence>
<dbReference type="AlphaFoldDB" id="A0A4S8KZH8"/>
<proteinExistence type="predicted"/>
<dbReference type="EMBL" id="ML179806">
    <property type="protein sequence ID" value="THU81466.1"/>
    <property type="molecule type" value="Genomic_DNA"/>
</dbReference>
<accession>A0A4S8KZH8</accession>
<name>A0A4S8KZH8_DENBC</name>
<dbReference type="Proteomes" id="UP000297245">
    <property type="component" value="Unassembled WGS sequence"/>
</dbReference>
<keyword evidence="2" id="KW-1185">Reference proteome</keyword>